<dbReference type="Gene3D" id="3.10.450.620">
    <property type="entry name" value="JHP933, nucleotidyltransferase-like core domain"/>
    <property type="match status" value="1"/>
</dbReference>
<reference evidence="1 2" key="1">
    <citation type="journal article" date="2015" name="Nature">
        <title>rRNA introns, odd ribosomes, and small enigmatic genomes across a large radiation of phyla.</title>
        <authorList>
            <person name="Brown C.T."/>
            <person name="Hug L.A."/>
            <person name="Thomas B.C."/>
            <person name="Sharon I."/>
            <person name="Castelle C.J."/>
            <person name="Singh A."/>
            <person name="Wilkins M.J."/>
            <person name="Williams K.H."/>
            <person name="Banfield J.F."/>
        </authorList>
    </citation>
    <scope>NUCLEOTIDE SEQUENCE [LARGE SCALE GENOMIC DNA]</scope>
</reference>
<dbReference type="AlphaFoldDB" id="A0A0G0DW61"/>
<organism evidence="1 2">
    <name type="scientific">Candidatus Gottesmanbacteria bacterium GW2011_GWA1_34_13</name>
    <dbReference type="NCBI Taxonomy" id="1618434"/>
    <lineage>
        <taxon>Bacteria</taxon>
        <taxon>Candidatus Gottesmaniibacteriota</taxon>
    </lineage>
</organism>
<dbReference type="InterPro" id="IPR014942">
    <property type="entry name" value="AbiEii"/>
</dbReference>
<proteinExistence type="predicted"/>
<dbReference type="EMBL" id="LBPN01000007">
    <property type="protein sequence ID" value="KKP59377.1"/>
    <property type="molecule type" value="Genomic_DNA"/>
</dbReference>
<name>A0A0G0DW61_9BACT</name>
<dbReference type="Proteomes" id="UP000034176">
    <property type="component" value="Unassembled WGS sequence"/>
</dbReference>
<gene>
    <name evidence="1" type="ORF">UR52_C0007G0002</name>
</gene>
<evidence type="ECO:0008006" key="3">
    <source>
        <dbReference type="Google" id="ProtNLM"/>
    </source>
</evidence>
<dbReference type="Pfam" id="PF08843">
    <property type="entry name" value="AbiEii"/>
    <property type="match status" value="1"/>
</dbReference>
<dbReference type="STRING" id="1618434.UR52_C0007G0002"/>
<dbReference type="PATRIC" id="fig|1618434.3.peg.306"/>
<comment type="caution">
    <text evidence="1">The sequence shown here is derived from an EMBL/GenBank/DDBJ whole genome shotgun (WGS) entry which is preliminary data.</text>
</comment>
<protein>
    <recommendedName>
        <fullName evidence="3">Nucleotidyl transferase AbiEii/AbiGii toxin family protein</fullName>
    </recommendedName>
</protein>
<sequence length="218" mass="25745">MEKTILNNHQTQILDEISKDTNLTPRFYLTGGTALSEFYLQHRFSEDLDFFTDHDFDSQIILQSIQKWSNKFAFTYISEVVEPTYIFFIKFPGGNKLKIDFAPYPYISLSPKEKKIKNIQIDSLLDIAVNKLITVNQRNEVKDFVDLYFLLKHFTIWDLLSGVKQKFHQEISPYILATDLLKCQDFDYLPKMIKPLKIENLKAFYYQLTEKLSKPMTK</sequence>
<evidence type="ECO:0000313" key="1">
    <source>
        <dbReference type="EMBL" id="KKP59377.1"/>
    </source>
</evidence>
<accession>A0A0G0DW61</accession>
<evidence type="ECO:0000313" key="2">
    <source>
        <dbReference type="Proteomes" id="UP000034176"/>
    </source>
</evidence>